<protein>
    <submittedName>
        <fullName evidence="1">Mu-like prophage major head subunit gpT family protein</fullName>
    </submittedName>
</protein>
<dbReference type="Proteomes" id="UP001597186">
    <property type="component" value="Unassembled WGS sequence"/>
</dbReference>
<comment type="caution">
    <text evidence="1">The sequence shown here is derived from an EMBL/GenBank/DDBJ whole genome shotgun (WGS) entry which is preliminary data.</text>
</comment>
<organism evidence="1 2">
    <name type="scientific">Lacimonas salitolerans</name>
    <dbReference type="NCBI Taxonomy" id="1323750"/>
    <lineage>
        <taxon>Bacteria</taxon>
        <taxon>Pseudomonadati</taxon>
        <taxon>Pseudomonadota</taxon>
        <taxon>Alphaproteobacteria</taxon>
        <taxon>Rhodobacterales</taxon>
        <taxon>Paracoccaceae</taxon>
        <taxon>Lacimonas</taxon>
    </lineage>
</organism>
<reference evidence="2" key="1">
    <citation type="journal article" date="2019" name="Int. J. Syst. Evol. Microbiol.">
        <title>The Global Catalogue of Microorganisms (GCM) 10K type strain sequencing project: providing services to taxonomists for standard genome sequencing and annotation.</title>
        <authorList>
            <consortium name="The Broad Institute Genomics Platform"/>
            <consortium name="The Broad Institute Genome Sequencing Center for Infectious Disease"/>
            <person name="Wu L."/>
            <person name="Ma J."/>
        </authorList>
    </citation>
    <scope>NUCLEOTIDE SEQUENCE [LARGE SCALE GENOMIC DNA]</scope>
    <source>
        <strain evidence="2">CGMCC 1.12477</strain>
    </source>
</reference>
<sequence length="479" mass="51775">MNAPTQIQPPARLLAQARLFAQERKLPAIMADVLAARPQMTIKRMETLAPGLELIRDLTEKNKVAADDLAKAVKDYLTEIETKQDPETGTVEQAARNVVLAVMADASVRDYGPTREISTVGTDWNSGPGLRARLVDGLQARLDRTHQPGMGREFAQASLGDLCMAIAEGRGERVSSRREAIQMVTGGTHTASDFAMITADAMSNVVARQFAQRIPDLARASREIPRETYHEGKALTLSASGMPQEIEEAGEIQFVTMDEKGEALPTPRDFGAGFNLSNKAIANDRVELLSQASDRMVRGAVERLRRVLLEPLEANAGAGQTMADGQPMFHTSHGNTTSTGAALSVTSLSEARVALRKAKGLQGESLAIEPWALVVPAELETVAQQVVAEIQATKFSDANPFSGKLEIIVEPGLADDGAWFLIGNPALHDGLAHAFLTGQNAPRVESRPAWETLGLQFRLVWAVDARFIETASWFRNPGA</sequence>
<evidence type="ECO:0000313" key="2">
    <source>
        <dbReference type="Proteomes" id="UP001597186"/>
    </source>
</evidence>
<gene>
    <name evidence="1" type="ORF">ACFTOW_17525</name>
</gene>
<dbReference type="EMBL" id="JBHUDD010000155">
    <property type="protein sequence ID" value="MFD1511184.1"/>
    <property type="molecule type" value="Genomic_DNA"/>
</dbReference>
<name>A0ABW4EMM4_9RHOB</name>
<dbReference type="RefSeq" id="WP_379918113.1">
    <property type="nucleotide sequence ID" value="NZ_JBHUDD010000155.1"/>
</dbReference>
<accession>A0ABW4EMM4</accession>
<dbReference type="Pfam" id="PF25209">
    <property type="entry name" value="Phage_capsid_4"/>
    <property type="match status" value="1"/>
</dbReference>
<keyword evidence="2" id="KW-1185">Reference proteome</keyword>
<evidence type="ECO:0000313" key="1">
    <source>
        <dbReference type="EMBL" id="MFD1511184.1"/>
    </source>
</evidence>
<proteinExistence type="predicted"/>